<dbReference type="SUPFAM" id="SSF56801">
    <property type="entry name" value="Acetyl-CoA synthetase-like"/>
    <property type="match status" value="1"/>
</dbReference>
<evidence type="ECO:0000313" key="6">
    <source>
        <dbReference type="Proteomes" id="UP001165368"/>
    </source>
</evidence>
<keyword evidence="6" id="KW-1185">Reference proteome</keyword>
<organism evidence="5 6">
    <name type="scientific">Arthrobacter hankyongi</name>
    <dbReference type="NCBI Taxonomy" id="2904801"/>
    <lineage>
        <taxon>Bacteria</taxon>
        <taxon>Bacillati</taxon>
        <taxon>Actinomycetota</taxon>
        <taxon>Actinomycetes</taxon>
        <taxon>Micrococcales</taxon>
        <taxon>Micrococcaceae</taxon>
        <taxon>Arthrobacter</taxon>
    </lineage>
</organism>
<dbReference type="InterPro" id="IPR045851">
    <property type="entry name" value="AMP-bd_C_sf"/>
</dbReference>
<dbReference type="InterPro" id="IPR000873">
    <property type="entry name" value="AMP-dep_synth/lig_dom"/>
</dbReference>
<dbReference type="Gene3D" id="3.40.50.12780">
    <property type="entry name" value="N-terminal domain of ligase-like"/>
    <property type="match status" value="1"/>
</dbReference>
<name>A0ABS9L3H2_9MICC</name>
<proteinExistence type="inferred from homology"/>
<evidence type="ECO:0000256" key="2">
    <source>
        <dbReference type="ARBA" id="ARBA00022598"/>
    </source>
</evidence>
<feature type="domain" description="AMP-dependent synthetase/ligase" evidence="3">
    <location>
        <begin position="9"/>
        <end position="371"/>
    </location>
</feature>
<evidence type="ECO:0000259" key="3">
    <source>
        <dbReference type="Pfam" id="PF00501"/>
    </source>
</evidence>
<dbReference type="Pfam" id="PF13193">
    <property type="entry name" value="AMP-binding_C"/>
    <property type="match status" value="1"/>
</dbReference>
<dbReference type="EMBL" id="JAKLTQ010000002">
    <property type="protein sequence ID" value="MCG2621225.1"/>
    <property type="molecule type" value="Genomic_DNA"/>
</dbReference>
<keyword evidence="2" id="KW-0436">Ligase</keyword>
<reference evidence="5" key="1">
    <citation type="submission" date="2022-01" db="EMBL/GenBank/DDBJ databases">
        <authorList>
            <person name="Jo J.-H."/>
            <person name="Im W.-T."/>
        </authorList>
    </citation>
    <scope>NUCLEOTIDE SEQUENCE</scope>
    <source>
        <strain evidence="5">I2-34</strain>
    </source>
</reference>
<comment type="caution">
    <text evidence="5">The sequence shown here is derived from an EMBL/GenBank/DDBJ whole genome shotgun (WGS) entry which is preliminary data.</text>
</comment>
<dbReference type="Proteomes" id="UP001165368">
    <property type="component" value="Unassembled WGS sequence"/>
</dbReference>
<feature type="domain" description="AMP-binding enzyme C-terminal" evidence="4">
    <location>
        <begin position="422"/>
        <end position="497"/>
    </location>
</feature>
<gene>
    <name evidence="5" type="ORF">LVY72_04770</name>
</gene>
<protein>
    <submittedName>
        <fullName evidence="5">AMP-binding protein</fullName>
    </submittedName>
</protein>
<dbReference type="PROSITE" id="PS00455">
    <property type="entry name" value="AMP_BINDING"/>
    <property type="match status" value="1"/>
</dbReference>
<sequence length="521" mass="54314">MTTFIEFIERHAQERPLDKALSAPDGGVSITWEQFNRRTDEIAGALVKEGVRKGDRIGILDHNTIDAVEASVGAVKAGAIAVPLNWRLAGPELGAILASFGPRMVFSSAGLRPLLDEANAGVGAQVIELGTGGYAAWRNAGAGVAIEKPSNDPALPVCIMYTSGSTGAPKGVVFPNSAFSTVLPGVVQDEGIAADSVLLQVLPLFHIGGFAWLASAFIAGSESVLLPAAAPDSILQAVETYGVTHLCVVSTLLGLLIQEYRRNPTDTTTLSMIQCGGSPIPDAHLREAARIFGASFVTLYGLSEAGGLVANQILTPAMIDAGLDEQRLLSAGTAVGGVEVAIRDLDTGEDLPANADGEIVTRTTGGMSGYWNEPAKTAEVLSADGWLRTGDVGSLDEDGFLFIKSRVKDMIISGGENIYPAEIENVLVAHPGISAAAVVGVPHPKWGESPVAFITLHHGAVVTDEEAIAWCRERLASYKRPQAVFVADDLPRLGGGKVDRPALRAQAGSTFAVSAAADAVR</sequence>
<dbReference type="Gene3D" id="3.30.300.30">
    <property type="match status" value="1"/>
</dbReference>
<dbReference type="RefSeq" id="WP_237818331.1">
    <property type="nucleotide sequence ID" value="NZ_JAKLTQ010000002.1"/>
</dbReference>
<evidence type="ECO:0000259" key="4">
    <source>
        <dbReference type="Pfam" id="PF13193"/>
    </source>
</evidence>
<comment type="similarity">
    <text evidence="1">Belongs to the ATP-dependent AMP-binding enzyme family.</text>
</comment>
<accession>A0ABS9L3H2</accession>
<evidence type="ECO:0000256" key="1">
    <source>
        <dbReference type="ARBA" id="ARBA00006432"/>
    </source>
</evidence>
<dbReference type="InterPro" id="IPR020845">
    <property type="entry name" value="AMP-binding_CS"/>
</dbReference>
<evidence type="ECO:0000313" key="5">
    <source>
        <dbReference type="EMBL" id="MCG2621225.1"/>
    </source>
</evidence>
<dbReference type="PANTHER" id="PTHR43201:SF5">
    <property type="entry name" value="MEDIUM-CHAIN ACYL-COA LIGASE ACSF2, MITOCHONDRIAL"/>
    <property type="match status" value="1"/>
</dbReference>
<dbReference type="InterPro" id="IPR025110">
    <property type="entry name" value="AMP-bd_C"/>
</dbReference>
<dbReference type="InterPro" id="IPR042099">
    <property type="entry name" value="ANL_N_sf"/>
</dbReference>
<dbReference type="PANTHER" id="PTHR43201">
    <property type="entry name" value="ACYL-COA SYNTHETASE"/>
    <property type="match status" value="1"/>
</dbReference>
<dbReference type="Pfam" id="PF00501">
    <property type="entry name" value="AMP-binding"/>
    <property type="match status" value="1"/>
</dbReference>